<accession>A0A439D2S9</accession>
<dbReference type="Proteomes" id="UP000286045">
    <property type="component" value="Unassembled WGS sequence"/>
</dbReference>
<evidence type="ECO:0000313" key="1">
    <source>
        <dbReference type="EMBL" id="RWA08744.1"/>
    </source>
</evidence>
<dbReference type="EMBL" id="RYZI01000186">
    <property type="protein sequence ID" value="RWA08744.1"/>
    <property type="molecule type" value="Genomic_DNA"/>
</dbReference>
<keyword evidence="2" id="KW-1185">Reference proteome</keyword>
<reference evidence="1 2" key="1">
    <citation type="submission" date="2018-12" db="EMBL/GenBank/DDBJ databases">
        <title>Draft genome sequence of Xylaria grammica IHI A82.</title>
        <authorList>
            <person name="Buettner E."/>
            <person name="Kellner H."/>
        </authorList>
    </citation>
    <scope>NUCLEOTIDE SEQUENCE [LARGE SCALE GENOMIC DNA]</scope>
    <source>
        <strain evidence="1 2">IHI A82</strain>
    </source>
</reference>
<evidence type="ECO:0000313" key="2">
    <source>
        <dbReference type="Proteomes" id="UP000286045"/>
    </source>
</evidence>
<gene>
    <name evidence="1" type="ORF">EKO27_g6372</name>
</gene>
<name>A0A439D2S9_9PEZI</name>
<dbReference type="AlphaFoldDB" id="A0A439D2S9"/>
<dbReference type="SUPFAM" id="SSF51182">
    <property type="entry name" value="RmlC-like cupins"/>
    <property type="match status" value="1"/>
</dbReference>
<organism evidence="1 2">
    <name type="scientific">Xylaria grammica</name>
    <dbReference type="NCBI Taxonomy" id="363999"/>
    <lineage>
        <taxon>Eukaryota</taxon>
        <taxon>Fungi</taxon>
        <taxon>Dikarya</taxon>
        <taxon>Ascomycota</taxon>
        <taxon>Pezizomycotina</taxon>
        <taxon>Sordariomycetes</taxon>
        <taxon>Xylariomycetidae</taxon>
        <taxon>Xylariales</taxon>
        <taxon>Xylariaceae</taxon>
        <taxon>Xylaria</taxon>
    </lineage>
</organism>
<sequence>MVRPWQFWLSPRPLHRTNISEQAFFHAAGDATRFDIIIEDDGRWGLREMHDIKSPMVKAGLSGPPLHIHLLQDEFFKVEQGILAASLDGVVSRVTKDDDVLCIPAGTRHRFWSDQSSTESLIFHGWAHPQDKNNILDENFLRNLQGYLADCHNSNLEPSLFQLILFAYNASTLLTPPFWVPLKLLTILHYVSASWIAEGLLGYEPSYPEYSAKPKTA</sequence>
<comment type="caution">
    <text evidence="1">The sequence shown here is derived from an EMBL/GenBank/DDBJ whole genome shotgun (WGS) entry which is preliminary data.</text>
</comment>
<dbReference type="Gene3D" id="2.60.120.10">
    <property type="entry name" value="Jelly Rolls"/>
    <property type="match status" value="1"/>
</dbReference>
<proteinExistence type="predicted"/>
<dbReference type="InterPro" id="IPR014710">
    <property type="entry name" value="RmlC-like_jellyroll"/>
</dbReference>
<protein>
    <submittedName>
        <fullName evidence="1">Uncharacterized protein</fullName>
    </submittedName>
</protein>
<dbReference type="STRING" id="363999.A0A439D2S9"/>
<dbReference type="InterPro" id="IPR011051">
    <property type="entry name" value="RmlC_Cupin_sf"/>
</dbReference>